<evidence type="ECO:0000256" key="4">
    <source>
        <dbReference type="ARBA" id="ARBA00022737"/>
    </source>
</evidence>
<dbReference type="RefSeq" id="WP_029330221.1">
    <property type="nucleotide sequence ID" value="NZ_CP030103.1"/>
</dbReference>
<keyword evidence="4" id="KW-0677">Repeat</keyword>
<dbReference type="KEGG" id="mclo:DK849_01820"/>
<accession>A0A2Z4LM40</accession>
<organism evidence="8 9">
    <name type="scientific">Metamycoplasma cloacale</name>
    <dbReference type="NCBI Taxonomy" id="92401"/>
    <lineage>
        <taxon>Bacteria</taxon>
        <taxon>Bacillati</taxon>
        <taxon>Mycoplasmatota</taxon>
        <taxon>Mycoplasmoidales</taxon>
        <taxon>Metamycoplasmataceae</taxon>
        <taxon>Metamycoplasma</taxon>
    </lineage>
</organism>
<protein>
    <submittedName>
        <fullName evidence="8">Uncharacterized protein</fullName>
    </submittedName>
</protein>
<evidence type="ECO:0000313" key="8">
    <source>
        <dbReference type="EMBL" id="AWX42796.1"/>
    </source>
</evidence>
<keyword evidence="7" id="KW-0449">Lipoprotein</keyword>
<name>A0A2Z4LM40_9BACT</name>
<dbReference type="GO" id="GO:0005886">
    <property type="term" value="C:plasma membrane"/>
    <property type="evidence" value="ECO:0007669"/>
    <property type="project" value="UniProtKB-SubCell"/>
</dbReference>
<dbReference type="InterPro" id="IPR049890">
    <property type="entry name" value="VlpA-F-like_signal"/>
</dbReference>
<keyword evidence="3" id="KW-0732">Signal</keyword>
<dbReference type="Proteomes" id="UP000249865">
    <property type="component" value="Chromosome"/>
</dbReference>
<evidence type="ECO:0000256" key="7">
    <source>
        <dbReference type="ARBA" id="ARBA00023288"/>
    </source>
</evidence>
<reference evidence="9" key="1">
    <citation type="submission" date="2018-06" db="EMBL/GenBank/DDBJ databases">
        <title>Complete genome sequences of Mycoplasma anatis, M. anseris and M. cloacale type strains.</title>
        <authorList>
            <person name="Grozner D."/>
            <person name="Forro B."/>
            <person name="Sulyok K.M."/>
            <person name="Marton S."/>
            <person name="Kreizinger Z."/>
            <person name="Banyai K."/>
            <person name="Gyuranecz M."/>
        </authorList>
    </citation>
    <scope>NUCLEOTIDE SEQUENCE [LARGE SCALE GENOMIC DNA]</scope>
    <source>
        <strain evidence="9">NCTC 10199</strain>
    </source>
</reference>
<evidence type="ECO:0000256" key="1">
    <source>
        <dbReference type="ARBA" id="ARBA00004193"/>
    </source>
</evidence>
<proteinExistence type="predicted"/>
<dbReference type="NCBIfam" id="NF033817">
    <property type="entry name" value="Mplas_variab_LP"/>
    <property type="match status" value="1"/>
</dbReference>
<evidence type="ECO:0000256" key="6">
    <source>
        <dbReference type="ARBA" id="ARBA00023139"/>
    </source>
</evidence>
<sequence>MKKSKKILLTFASLSLGLPISLPLIAASCDKKEKKEEVIDFSEFESLNKTYNEKLASLDTKLLSVTNESIKGSIQKFPTFSKETIKTKEQLIDTMKQLRVSSQLIDITTKYIDKIIASVDEPVSDDVEVNKAEVTQLTESYNLKVQKIKDLLISHGQEIIIKLLIEPFSKLIEKQPETDAQYGIKVSEMRTYNLMMDMMYEIFEISLQSL</sequence>
<keyword evidence="9" id="KW-1185">Reference proteome</keyword>
<dbReference type="AlphaFoldDB" id="A0A2Z4LM40"/>
<evidence type="ECO:0000313" key="9">
    <source>
        <dbReference type="Proteomes" id="UP000249865"/>
    </source>
</evidence>
<keyword evidence="6" id="KW-0564">Palmitate</keyword>
<evidence type="ECO:0000256" key="3">
    <source>
        <dbReference type="ARBA" id="ARBA00022729"/>
    </source>
</evidence>
<evidence type="ECO:0000256" key="5">
    <source>
        <dbReference type="ARBA" id="ARBA00023136"/>
    </source>
</evidence>
<keyword evidence="2" id="KW-1003">Cell membrane</keyword>
<gene>
    <name evidence="8" type="ORF">DK849_01820</name>
</gene>
<keyword evidence="5" id="KW-0472">Membrane</keyword>
<evidence type="ECO:0000256" key="2">
    <source>
        <dbReference type="ARBA" id="ARBA00022475"/>
    </source>
</evidence>
<comment type="subcellular location">
    <subcellularLocation>
        <location evidence="1">Cell membrane</location>
        <topology evidence="1">Lipid-anchor</topology>
    </subcellularLocation>
</comment>
<dbReference type="EMBL" id="CP030103">
    <property type="protein sequence ID" value="AWX42796.1"/>
    <property type="molecule type" value="Genomic_DNA"/>
</dbReference>
<dbReference type="PROSITE" id="PS51257">
    <property type="entry name" value="PROKAR_LIPOPROTEIN"/>
    <property type="match status" value="1"/>
</dbReference>